<reference evidence="1 2" key="2">
    <citation type="journal article" date="2017" name="Nature">
        <title>The Apostasia genome and the evolution of orchids.</title>
        <authorList>
            <person name="Zhang G.Q."/>
            <person name="Liu K.W."/>
            <person name="Li Z."/>
            <person name="Lohaus R."/>
            <person name="Hsiao Y.Y."/>
            <person name="Niu S.C."/>
            <person name="Wang J.Y."/>
            <person name="Lin Y.C."/>
            <person name="Xu Q."/>
            <person name="Chen L.J."/>
            <person name="Yoshida K."/>
            <person name="Fujiwara S."/>
            <person name="Wang Z.W."/>
            <person name="Zhang Y.Q."/>
            <person name="Mitsuda N."/>
            <person name="Wang M."/>
            <person name="Liu G.H."/>
            <person name="Pecoraro L."/>
            <person name="Huang H.X."/>
            <person name="Xiao X.J."/>
            <person name="Lin M."/>
            <person name="Wu X.Y."/>
            <person name="Wu W.L."/>
            <person name="Chen Y.Y."/>
            <person name="Chang S.B."/>
            <person name="Sakamoto S."/>
            <person name="Ohme-Takagi M."/>
            <person name="Yagi M."/>
            <person name="Zeng S.J."/>
            <person name="Shen C.Y."/>
            <person name="Yeh C.M."/>
            <person name="Luo Y.B."/>
            <person name="Tsai W.C."/>
            <person name="Van de Peer Y."/>
            <person name="Liu Z.J."/>
        </authorList>
    </citation>
    <scope>NUCLEOTIDE SEQUENCE [LARGE SCALE GENOMIC DNA]</scope>
    <source>
        <tissue evidence="1">The whole plant</tissue>
    </source>
</reference>
<dbReference type="EMBL" id="KZ502623">
    <property type="protein sequence ID" value="PKU75257.1"/>
    <property type="molecule type" value="Genomic_DNA"/>
</dbReference>
<proteinExistence type="predicted"/>
<dbReference type="Proteomes" id="UP000233837">
    <property type="component" value="Unassembled WGS sequence"/>
</dbReference>
<sequence>MVLRTLTILGNGLENYFESCHIPESHQVSIAKSHLKGRALQFWIKLEDHKESRGEYLTWKDMRRELNLKYRPFTSDRHLEHYPTSFVGTTQGHYCGRDHPPIRNTRVAAPPSRFSPSLDGRPSMGYSVGSIPYNSPLGPNSSRSSQPLTYPILDPARVILIKNCSKEKKSTEPETEYIHFMDTINNDDFFEDETEVIESDSWHDLNPELGKLEPLNDDTLAHPDPSLIEDISLDKDCVDDSNMILKETDLTMNTLKLKSEDSDLIIEMTPNNSDLILNNSDGNGDNFKLEMRKLKLLPELNLDLSDPEFIDLRVITKPLPFEDSNVSLEDSNLNMTDSEPKLNPKHPLILLESILGVAPLDLHLTEYTFLDWTYITDLSVIESRSPYFQVTFLTVVPNSVRDTLAHFLSLIPASHSLGYPTMVVSHDPSSYHIPDSYIMPSISLSFPSKDILSPSWMNLITYPTVARRLSVTRVETPYGDALLAKDVFIAPPTPVPLDQTL</sequence>
<accession>A0A2I0WHW8</accession>
<name>A0A2I0WHW8_9ASPA</name>
<gene>
    <name evidence="1" type="ORF">MA16_Dca024831</name>
</gene>
<evidence type="ECO:0008006" key="3">
    <source>
        <dbReference type="Google" id="ProtNLM"/>
    </source>
</evidence>
<dbReference type="AlphaFoldDB" id="A0A2I0WHW8"/>
<protein>
    <recommendedName>
        <fullName evidence="3">Retrotransposon gag domain-containing protein</fullName>
    </recommendedName>
</protein>
<keyword evidence="2" id="KW-1185">Reference proteome</keyword>
<organism evidence="1 2">
    <name type="scientific">Dendrobium catenatum</name>
    <dbReference type="NCBI Taxonomy" id="906689"/>
    <lineage>
        <taxon>Eukaryota</taxon>
        <taxon>Viridiplantae</taxon>
        <taxon>Streptophyta</taxon>
        <taxon>Embryophyta</taxon>
        <taxon>Tracheophyta</taxon>
        <taxon>Spermatophyta</taxon>
        <taxon>Magnoliopsida</taxon>
        <taxon>Liliopsida</taxon>
        <taxon>Asparagales</taxon>
        <taxon>Orchidaceae</taxon>
        <taxon>Epidendroideae</taxon>
        <taxon>Malaxideae</taxon>
        <taxon>Dendrobiinae</taxon>
        <taxon>Dendrobium</taxon>
    </lineage>
</organism>
<reference evidence="1 2" key="1">
    <citation type="journal article" date="2016" name="Sci. Rep.">
        <title>The Dendrobium catenatum Lindl. genome sequence provides insights into polysaccharide synthase, floral development and adaptive evolution.</title>
        <authorList>
            <person name="Zhang G.Q."/>
            <person name="Xu Q."/>
            <person name="Bian C."/>
            <person name="Tsai W.C."/>
            <person name="Yeh C.M."/>
            <person name="Liu K.W."/>
            <person name="Yoshida K."/>
            <person name="Zhang L.S."/>
            <person name="Chang S.B."/>
            <person name="Chen F."/>
            <person name="Shi Y."/>
            <person name="Su Y.Y."/>
            <person name="Zhang Y.Q."/>
            <person name="Chen L.J."/>
            <person name="Yin Y."/>
            <person name="Lin M."/>
            <person name="Huang H."/>
            <person name="Deng H."/>
            <person name="Wang Z.W."/>
            <person name="Zhu S.L."/>
            <person name="Zhao X."/>
            <person name="Deng C."/>
            <person name="Niu S.C."/>
            <person name="Huang J."/>
            <person name="Wang M."/>
            <person name="Liu G.H."/>
            <person name="Yang H.J."/>
            <person name="Xiao X.J."/>
            <person name="Hsiao Y.Y."/>
            <person name="Wu W.L."/>
            <person name="Chen Y.Y."/>
            <person name="Mitsuda N."/>
            <person name="Ohme-Takagi M."/>
            <person name="Luo Y.B."/>
            <person name="Van de Peer Y."/>
            <person name="Liu Z.J."/>
        </authorList>
    </citation>
    <scope>NUCLEOTIDE SEQUENCE [LARGE SCALE GENOMIC DNA]</scope>
    <source>
        <tissue evidence="1">The whole plant</tissue>
    </source>
</reference>
<evidence type="ECO:0000313" key="2">
    <source>
        <dbReference type="Proteomes" id="UP000233837"/>
    </source>
</evidence>
<evidence type="ECO:0000313" key="1">
    <source>
        <dbReference type="EMBL" id="PKU75257.1"/>
    </source>
</evidence>